<dbReference type="PANTHER" id="PTHR35807">
    <property type="entry name" value="TRANSCRIPTIONAL REGULATOR REDD-RELATED"/>
    <property type="match status" value="1"/>
</dbReference>
<keyword evidence="1" id="KW-1133">Transmembrane helix</keyword>
<dbReference type="SUPFAM" id="SSF49899">
    <property type="entry name" value="Concanavalin A-like lectins/glucanases"/>
    <property type="match status" value="1"/>
</dbReference>
<keyword evidence="1" id="KW-0812">Transmembrane</keyword>
<protein>
    <submittedName>
        <fullName evidence="2">Two-component SAPR family response regulator</fullName>
    </submittedName>
</protein>
<reference evidence="2 3" key="1">
    <citation type="submission" date="2020-03" db="EMBL/GenBank/DDBJ databases">
        <title>Genomic Encyclopedia of Type Strains, Phase IV (KMG-IV): sequencing the most valuable type-strain genomes for metagenomic binning, comparative biology and taxonomic classification.</title>
        <authorList>
            <person name="Goeker M."/>
        </authorList>
    </citation>
    <scope>NUCLEOTIDE SEQUENCE [LARGE SCALE GENOMIC DNA]</scope>
    <source>
        <strain evidence="2 3">DSM 101599</strain>
    </source>
</reference>
<organism evidence="2 3">
    <name type="scientific">Wenyingzhuangia heitensis</name>
    <dbReference type="NCBI Taxonomy" id="1487859"/>
    <lineage>
        <taxon>Bacteria</taxon>
        <taxon>Pseudomonadati</taxon>
        <taxon>Bacteroidota</taxon>
        <taxon>Flavobacteriia</taxon>
        <taxon>Flavobacteriales</taxon>
        <taxon>Flavobacteriaceae</taxon>
        <taxon>Wenyingzhuangia</taxon>
    </lineage>
</organism>
<dbReference type="PANTHER" id="PTHR35807:SF1">
    <property type="entry name" value="TRANSCRIPTIONAL REGULATOR REDD"/>
    <property type="match status" value="1"/>
</dbReference>
<dbReference type="Pfam" id="PF13385">
    <property type="entry name" value="Laminin_G_3"/>
    <property type="match status" value="1"/>
</dbReference>
<keyword evidence="3" id="KW-1185">Reference proteome</keyword>
<evidence type="ECO:0000256" key="1">
    <source>
        <dbReference type="SAM" id="Phobius"/>
    </source>
</evidence>
<dbReference type="EMBL" id="JAASQL010000003">
    <property type="protein sequence ID" value="NIJ45919.1"/>
    <property type="molecule type" value="Genomic_DNA"/>
</dbReference>
<sequence length="810" mass="94279">MCFTINIFGQSISDQSFAIAEFSDSESVEAIFKNKHTHENFGMSIELIQKDSLLTLKLKNGDFLFSNFLTLLKTKLKQDKTETFPLFLKFNGDDSIVEYYLKKSGLLNLVFYQPKGERWPSVADILRNKKQLLIFKETTGKTTFLNNSTNHILNLSDFIKNKATAIGLNNEFLKITRFTTKELATKNTPKDWNSISANPFAIRYLMSKWKITGKHPNFIFYSHQKHASTIYFLTKLLNETPYIKGKVIDENSIVNELNWIHHKKSLTGGYFNFPYYRGGKFILHPLKEGIEFNPNTLTISKTELNKNIVFKSKKLDISNGLTGFYKFDNNLENQIKKEKLAQNTPLYVNDKNKGSVLKIEKQNVIQLNTSDNYDIVNSSFSMAIDFKYSPVATHHNYAILGSNEEGFRKGLHINLLHGKLTFGFYTNDTKLDYYVEPNEWHKLVVTYNIYTQTQSIYLNGELIGSSNNHASYIGTSHLLLGHSIKQQNYFTGYVDNLHIWNRTLSPNEIKWLNSNAITILKTTKETHRYLFLIPIFVLLFSGFIWMYFKRKKNNSIIEIPLRKSEPQKENTIYLFGHFRLLVANGVDLSDRFSPKIKELFLLILLRTLKNNKGISTRELTDILWEGFPPSKAANNRGVSFNVLKKTLKDAKGITVVYENKLWKVNLEKHIFVDYEWVLDFIKSKKTNYPLLFDIVKKGEFLTDAKTDWLLKEKSNLNFDLLDLLILYAKEEFKYKKDSKVIEITNYIQLIDELNIQALYYQLHCLSKLGSKNKVIFLFDTFCEKYEATNAIPFSYTLNDFLQKDIDYLWE</sequence>
<name>A0ABX0UAR9_9FLAO</name>
<accession>A0ABX0UAR9</accession>
<proteinExistence type="predicted"/>
<evidence type="ECO:0000313" key="3">
    <source>
        <dbReference type="Proteomes" id="UP000745859"/>
    </source>
</evidence>
<keyword evidence="1" id="KW-0472">Membrane</keyword>
<evidence type="ECO:0000313" key="2">
    <source>
        <dbReference type="EMBL" id="NIJ45919.1"/>
    </source>
</evidence>
<dbReference type="Gene3D" id="2.60.120.200">
    <property type="match status" value="1"/>
</dbReference>
<feature type="transmembrane region" description="Helical" evidence="1">
    <location>
        <begin position="529"/>
        <end position="548"/>
    </location>
</feature>
<dbReference type="InterPro" id="IPR051677">
    <property type="entry name" value="AfsR-DnrI-RedD_regulator"/>
</dbReference>
<dbReference type="Proteomes" id="UP000745859">
    <property type="component" value="Unassembled WGS sequence"/>
</dbReference>
<dbReference type="RefSeq" id="WP_167188956.1">
    <property type="nucleotide sequence ID" value="NZ_JAASQL010000003.1"/>
</dbReference>
<comment type="caution">
    <text evidence="2">The sequence shown here is derived from an EMBL/GenBank/DDBJ whole genome shotgun (WGS) entry which is preliminary data.</text>
</comment>
<gene>
    <name evidence="2" type="ORF">FHR24_002390</name>
</gene>
<dbReference type="InterPro" id="IPR013320">
    <property type="entry name" value="ConA-like_dom_sf"/>
</dbReference>